<evidence type="ECO:0000256" key="2">
    <source>
        <dbReference type="ARBA" id="ARBA00022692"/>
    </source>
</evidence>
<reference evidence="7 8" key="1">
    <citation type="submission" date="2024-07" db="EMBL/GenBank/DDBJ databases">
        <title>Section-level genome sequencing and comparative genomics of Aspergillus sections Usti and Cavernicolus.</title>
        <authorList>
            <consortium name="Lawrence Berkeley National Laboratory"/>
            <person name="Nybo J.L."/>
            <person name="Vesth T.C."/>
            <person name="Theobald S."/>
            <person name="Frisvad J.C."/>
            <person name="Larsen T.O."/>
            <person name="Kjaerboelling I."/>
            <person name="Rothschild-Mancinelli K."/>
            <person name="Lyhne E.K."/>
            <person name="Kogle M.E."/>
            <person name="Barry K."/>
            <person name="Clum A."/>
            <person name="Na H."/>
            <person name="Ledsgaard L."/>
            <person name="Lin J."/>
            <person name="Lipzen A."/>
            <person name="Kuo A."/>
            <person name="Riley R."/>
            <person name="Mondo S."/>
            <person name="Labutti K."/>
            <person name="Haridas S."/>
            <person name="Pangalinan J."/>
            <person name="Salamov A.A."/>
            <person name="Simmons B.A."/>
            <person name="Magnuson J.K."/>
            <person name="Chen J."/>
            <person name="Drula E."/>
            <person name="Henrissat B."/>
            <person name="Wiebenga A."/>
            <person name="Lubbers R.J."/>
            <person name="Gomes A.C."/>
            <person name="Makela M.R."/>
            <person name="Stajich J."/>
            <person name="Grigoriev I.V."/>
            <person name="Mortensen U.H."/>
            <person name="De Vries R.P."/>
            <person name="Baker S.E."/>
            <person name="Andersen M.R."/>
        </authorList>
    </citation>
    <scope>NUCLEOTIDE SEQUENCE [LARGE SCALE GENOMIC DNA]</scope>
    <source>
        <strain evidence="7 8">CBS 209.92</strain>
    </source>
</reference>
<feature type="transmembrane region" description="Helical" evidence="6">
    <location>
        <begin position="236"/>
        <end position="260"/>
    </location>
</feature>
<protein>
    <submittedName>
        <fullName evidence="7">Uncharacterized protein</fullName>
    </submittedName>
</protein>
<feature type="transmembrane region" description="Helical" evidence="6">
    <location>
        <begin position="188"/>
        <end position="210"/>
    </location>
</feature>
<comment type="subcellular location">
    <subcellularLocation>
        <location evidence="1">Membrane</location>
        <topology evidence="1">Multi-pass membrane protein</topology>
    </subcellularLocation>
</comment>
<feature type="transmembrane region" description="Helical" evidence="6">
    <location>
        <begin position="154"/>
        <end position="176"/>
    </location>
</feature>
<evidence type="ECO:0000313" key="7">
    <source>
        <dbReference type="EMBL" id="KAL2783720.1"/>
    </source>
</evidence>
<feature type="transmembrane region" description="Helical" evidence="6">
    <location>
        <begin position="82"/>
        <end position="103"/>
    </location>
</feature>
<evidence type="ECO:0000256" key="1">
    <source>
        <dbReference type="ARBA" id="ARBA00004141"/>
    </source>
</evidence>
<dbReference type="EMBL" id="JBFTWV010000215">
    <property type="protein sequence ID" value="KAL2783720.1"/>
    <property type="molecule type" value="Genomic_DNA"/>
</dbReference>
<dbReference type="Proteomes" id="UP001610563">
    <property type="component" value="Unassembled WGS sequence"/>
</dbReference>
<evidence type="ECO:0000256" key="4">
    <source>
        <dbReference type="ARBA" id="ARBA00023136"/>
    </source>
</evidence>
<keyword evidence="2 6" id="KW-0812">Transmembrane</keyword>
<keyword evidence="3 6" id="KW-1133">Transmembrane helix</keyword>
<evidence type="ECO:0000256" key="6">
    <source>
        <dbReference type="SAM" id="Phobius"/>
    </source>
</evidence>
<feature type="region of interest" description="Disordered" evidence="5">
    <location>
        <begin position="281"/>
        <end position="303"/>
    </location>
</feature>
<comment type="caution">
    <text evidence="7">The sequence shown here is derived from an EMBL/GenBank/DDBJ whole genome shotgun (WGS) entry which is preliminary data.</text>
</comment>
<gene>
    <name evidence="7" type="ORF">BJX66DRAFT_344675</name>
</gene>
<evidence type="ECO:0000313" key="8">
    <source>
        <dbReference type="Proteomes" id="UP001610563"/>
    </source>
</evidence>
<keyword evidence="8" id="KW-1185">Reference proteome</keyword>
<organism evidence="7 8">
    <name type="scientific">Aspergillus keveii</name>
    <dbReference type="NCBI Taxonomy" id="714993"/>
    <lineage>
        <taxon>Eukaryota</taxon>
        <taxon>Fungi</taxon>
        <taxon>Dikarya</taxon>
        <taxon>Ascomycota</taxon>
        <taxon>Pezizomycotina</taxon>
        <taxon>Eurotiomycetes</taxon>
        <taxon>Eurotiomycetidae</taxon>
        <taxon>Eurotiales</taxon>
        <taxon>Aspergillaceae</taxon>
        <taxon>Aspergillus</taxon>
        <taxon>Aspergillus subgen. Nidulantes</taxon>
    </lineage>
</organism>
<name>A0ABR4FKF4_9EURO</name>
<feature type="transmembrane region" description="Helical" evidence="6">
    <location>
        <begin position="12"/>
        <end position="30"/>
    </location>
</feature>
<evidence type="ECO:0000256" key="5">
    <source>
        <dbReference type="SAM" id="MobiDB-lite"/>
    </source>
</evidence>
<proteinExistence type="predicted"/>
<sequence length="303" mass="34055">MAFSETPDWLRATLMLLTALSFAPQLYRIWRKADSTGVSLTYTLLNLICATEQFTVLLIFAFPALPDYGGVYVHDPLTTGDWLNIVQLGVVWLLFLVLFTLTLHHAPTRPQWQKYLFIGVYTLFFIISLFPLLLDYTTPLFDESHANTPVLAHDIFMGVHVLFINHTVLIATILSLPFQLWSIFTGAFPGLSVVGLAIQAIVFTLLAVSWGGRIVEPQSWTEYPDSDTTFLDWYKAVGWFCTDSLVFTGMQGFLFVVAVARKIMMAGKGARLDAGVQLEGGERDDEEIQPLLGLDERESADYR</sequence>
<evidence type="ECO:0000256" key="3">
    <source>
        <dbReference type="ARBA" id="ARBA00022989"/>
    </source>
</evidence>
<keyword evidence="4 6" id="KW-0472">Membrane</keyword>
<feature type="transmembrane region" description="Helical" evidence="6">
    <location>
        <begin position="115"/>
        <end position="134"/>
    </location>
</feature>
<feature type="compositionally biased region" description="Basic and acidic residues" evidence="5">
    <location>
        <begin position="294"/>
        <end position="303"/>
    </location>
</feature>
<feature type="transmembrane region" description="Helical" evidence="6">
    <location>
        <begin position="42"/>
        <end position="62"/>
    </location>
</feature>
<accession>A0ABR4FKF4</accession>
<dbReference type="Pfam" id="PF04193">
    <property type="entry name" value="PQ-loop"/>
    <property type="match status" value="1"/>
</dbReference>
<dbReference type="InterPro" id="IPR006603">
    <property type="entry name" value="PQ-loop_rpt"/>
</dbReference>
<dbReference type="Gene3D" id="1.20.1280.290">
    <property type="match status" value="1"/>
</dbReference>